<dbReference type="Pfam" id="PF01212">
    <property type="entry name" value="Beta_elim_lyase"/>
    <property type="match status" value="1"/>
</dbReference>
<comment type="similarity">
    <text evidence="2">Belongs to the threonine aldolase family.</text>
</comment>
<protein>
    <recommendedName>
        <fullName evidence="7">Aromatic amino acid beta-eliminating lyase/threonine aldolase domain-containing protein</fullName>
    </recommendedName>
</protein>
<dbReference type="Gene3D" id="3.40.640.10">
    <property type="entry name" value="Type I PLP-dependent aspartate aminotransferase-like (Major domain)"/>
    <property type="match status" value="1"/>
</dbReference>
<dbReference type="InterPro" id="IPR001597">
    <property type="entry name" value="ArAA_b-elim_lyase/Thr_aldolase"/>
</dbReference>
<evidence type="ECO:0000313" key="8">
    <source>
        <dbReference type="EMBL" id="TPX54792.1"/>
    </source>
</evidence>
<dbReference type="PIRSF" id="PIRSF017617">
    <property type="entry name" value="Thr_aldolase"/>
    <property type="match status" value="1"/>
</dbReference>
<comment type="caution">
    <text evidence="8">The sequence shown here is derived from an EMBL/GenBank/DDBJ whole genome shotgun (WGS) entry which is preliminary data.</text>
</comment>
<dbReference type="GO" id="GO:0008732">
    <property type="term" value="F:L-allo-threonine aldolase activity"/>
    <property type="evidence" value="ECO:0007669"/>
    <property type="project" value="TreeGrafter"/>
</dbReference>
<reference evidence="8 9" key="1">
    <citation type="journal article" date="2019" name="Sci. Rep.">
        <title>Comparative genomics of chytrid fungi reveal insights into the obligate biotrophic and pathogenic lifestyle of Synchytrium endobioticum.</title>
        <authorList>
            <person name="van de Vossenberg B.T.L.H."/>
            <person name="Warris S."/>
            <person name="Nguyen H.D.T."/>
            <person name="van Gent-Pelzer M.P.E."/>
            <person name="Joly D.L."/>
            <person name="van de Geest H.C."/>
            <person name="Bonants P.J.M."/>
            <person name="Smith D.S."/>
            <person name="Levesque C.A."/>
            <person name="van der Lee T.A.J."/>
        </authorList>
    </citation>
    <scope>NUCLEOTIDE SEQUENCE [LARGE SCALE GENOMIC DNA]</scope>
    <source>
        <strain evidence="8 9">CBS 809.83</strain>
    </source>
</reference>
<dbReference type="CDD" id="cd06502">
    <property type="entry name" value="TA_like"/>
    <property type="match status" value="1"/>
</dbReference>
<feature type="modified residue" description="N6-(pyridoxal phosphate)lysine" evidence="5">
    <location>
        <position position="219"/>
    </location>
</feature>
<dbReference type="NCBIfam" id="NF041359">
    <property type="entry name" value="GntG_guanitoxin"/>
    <property type="match status" value="1"/>
</dbReference>
<dbReference type="InterPro" id="IPR015424">
    <property type="entry name" value="PyrdxlP-dep_Trfase"/>
</dbReference>
<evidence type="ECO:0000259" key="7">
    <source>
        <dbReference type="Pfam" id="PF01212"/>
    </source>
</evidence>
<evidence type="ECO:0000256" key="3">
    <source>
        <dbReference type="ARBA" id="ARBA00022898"/>
    </source>
</evidence>
<accession>A0A507DU43</accession>
<dbReference type="Proteomes" id="UP000318582">
    <property type="component" value="Unassembled WGS sequence"/>
</dbReference>
<dbReference type="GO" id="GO:0006545">
    <property type="term" value="P:glycine biosynthetic process"/>
    <property type="evidence" value="ECO:0007669"/>
    <property type="project" value="TreeGrafter"/>
</dbReference>
<dbReference type="FunFam" id="3.40.640.10:FF:000030">
    <property type="entry name" value="Low-specificity L-threonine aldolase"/>
    <property type="match status" value="1"/>
</dbReference>
<evidence type="ECO:0000256" key="2">
    <source>
        <dbReference type="ARBA" id="ARBA00006966"/>
    </source>
</evidence>
<proteinExistence type="inferred from homology"/>
<sequence>MTNSMYQNHATAPTNGEDGVIDFRSDTVSKPSREMREFMMHAEVGDDVFGEDPTINALQARVMELTGKEAALFVPTATMSNQIAARTHLTQGPYSVICDHRAHVHNYESGGISFFTGATLIAVPPNEGEAHLTADAVEKYLVLDDDVHHSPTKLVCMENTLNGEVVPLENIEEVTALARKHDLRTHLDGARLWNASAATGISLKEYASHFDSVTLCLSKGLGAPVGSILVGSKPFIKKATHYRKMFGGGMRQAGLLAAACMYALDHNLPNLPRDHANAQHLAQGIMGLNAGFKLVKSVDSNMVWVDSPVSADVLCAALAKHDIRIFAGATHQIRFVLHLQTRKEDCDKLLQVLGSLEVLKKNA</sequence>
<feature type="domain" description="Aromatic amino acid beta-eliminating lyase/threonine aldolase" evidence="7">
    <location>
        <begin position="22"/>
        <end position="306"/>
    </location>
</feature>
<dbReference type="SUPFAM" id="SSF53383">
    <property type="entry name" value="PLP-dependent transferases"/>
    <property type="match status" value="1"/>
</dbReference>
<keyword evidence="3" id="KW-0663">Pyridoxal phosphate</keyword>
<name>A0A507DU43_9FUNG</name>
<keyword evidence="9" id="KW-1185">Reference proteome</keyword>
<evidence type="ECO:0000256" key="4">
    <source>
        <dbReference type="ARBA" id="ARBA00023239"/>
    </source>
</evidence>
<evidence type="ECO:0000313" key="9">
    <source>
        <dbReference type="Proteomes" id="UP000318582"/>
    </source>
</evidence>
<dbReference type="PANTHER" id="PTHR48097:SF9">
    <property type="entry name" value="L-THREONINE ALDOLASE"/>
    <property type="match status" value="1"/>
</dbReference>
<dbReference type="GO" id="GO:0006567">
    <property type="term" value="P:L-threonine catabolic process"/>
    <property type="evidence" value="ECO:0007669"/>
    <property type="project" value="TreeGrafter"/>
</dbReference>
<evidence type="ECO:0000256" key="6">
    <source>
        <dbReference type="SAM" id="MobiDB-lite"/>
    </source>
</evidence>
<dbReference type="Gene3D" id="3.90.1150.10">
    <property type="entry name" value="Aspartate Aminotransferase, domain 1"/>
    <property type="match status" value="1"/>
</dbReference>
<dbReference type="InterPro" id="IPR023603">
    <property type="entry name" value="Low_specificity_L-TA-like"/>
</dbReference>
<gene>
    <name evidence="8" type="ORF">PhCBS80983_g05739</name>
</gene>
<dbReference type="InterPro" id="IPR015422">
    <property type="entry name" value="PyrdxlP-dep_Trfase_small"/>
</dbReference>
<evidence type="ECO:0000256" key="5">
    <source>
        <dbReference type="PIRSR" id="PIRSR017617-1"/>
    </source>
</evidence>
<dbReference type="GO" id="GO:0005829">
    <property type="term" value="C:cytosol"/>
    <property type="evidence" value="ECO:0007669"/>
    <property type="project" value="TreeGrafter"/>
</dbReference>
<dbReference type="InterPro" id="IPR015421">
    <property type="entry name" value="PyrdxlP-dep_Trfase_major"/>
</dbReference>
<dbReference type="AlphaFoldDB" id="A0A507DU43"/>
<evidence type="ECO:0000256" key="1">
    <source>
        <dbReference type="ARBA" id="ARBA00001933"/>
    </source>
</evidence>
<keyword evidence="4" id="KW-0456">Lyase</keyword>
<dbReference type="STRING" id="109895.A0A507DU43"/>
<feature type="compositionally biased region" description="Polar residues" evidence="6">
    <location>
        <begin position="1"/>
        <end position="14"/>
    </location>
</feature>
<comment type="cofactor">
    <cofactor evidence="1">
        <name>pyridoxal 5'-phosphate</name>
        <dbReference type="ChEBI" id="CHEBI:597326"/>
    </cofactor>
</comment>
<dbReference type="PANTHER" id="PTHR48097">
    <property type="entry name" value="L-THREONINE ALDOLASE-RELATED"/>
    <property type="match status" value="1"/>
</dbReference>
<organism evidence="8 9">
    <name type="scientific">Powellomyces hirtus</name>
    <dbReference type="NCBI Taxonomy" id="109895"/>
    <lineage>
        <taxon>Eukaryota</taxon>
        <taxon>Fungi</taxon>
        <taxon>Fungi incertae sedis</taxon>
        <taxon>Chytridiomycota</taxon>
        <taxon>Chytridiomycota incertae sedis</taxon>
        <taxon>Chytridiomycetes</taxon>
        <taxon>Spizellomycetales</taxon>
        <taxon>Powellomycetaceae</taxon>
        <taxon>Powellomyces</taxon>
    </lineage>
</organism>
<feature type="region of interest" description="Disordered" evidence="6">
    <location>
        <begin position="1"/>
        <end position="23"/>
    </location>
</feature>
<dbReference type="EMBL" id="QEAQ01000138">
    <property type="protein sequence ID" value="TPX54792.1"/>
    <property type="molecule type" value="Genomic_DNA"/>
</dbReference>